<dbReference type="PROSITE" id="PS00028">
    <property type="entry name" value="ZINC_FINGER_C2H2_1"/>
    <property type="match status" value="2"/>
</dbReference>
<feature type="domain" description="C2H2-type" evidence="6">
    <location>
        <begin position="17"/>
        <end position="41"/>
    </location>
</feature>
<evidence type="ECO:0000256" key="2">
    <source>
        <dbReference type="ARBA" id="ARBA00022737"/>
    </source>
</evidence>
<evidence type="ECO:0000313" key="7">
    <source>
        <dbReference type="EMBL" id="JAG52609.1"/>
    </source>
</evidence>
<dbReference type="InterPro" id="IPR013087">
    <property type="entry name" value="Znf_C2H2_type"/>
</dbReference>
<evidence type="ECO:0000256" key="1">
    <source>
        <dbReference type="ARBA" id="ARBA00022723"/>
    </source>
</evidence>
<keyword evidence="4" id="KW-0862">Zinc</keyword>
<dbReference type="Pfam" id="PF13909">
    <property type="entry name" value="zf-H2C2_5"/>
    <property type="match status" value="1"/>
</dbReference>
<protein>
    <recommendedName>
        <fullName evidence="6">C2H2-type domain-containing protein</fullName>
    </recommendedName>
</protein>
<proteinExistence type="predicted"/>
<dbReference type="Gene3D" id="3.30.160.60">
    <property type="entry name" value="Classic Zinc Finger"/>
    <property type="match status" value="2"/>
</dbReference>
<organism evidence="7">
    <name type="scientific">Lygus hesperus</name>
    <name type="common">Western plant bug</name>
    <dbReference type="NCBI Taxonomy" id="30085"/>
    <lineage>
        <taxon>Eukaryota</taxon>
        <taxon>Metazoa</taxon>
        <taxon>Ecdysozoa</taxon>
        <taxon>Arthropoda</taxon>
        <taxon>Hexapoda</taxon>
        <taxon>Insecta</taxon>
        <taxon>Pterygota</taxon>
        <taxon>Neoptera</taxon>
        <taxon>Paraneoptera</taxon>
        <taxon>Hemiptera</taxon>
        <taxon>Heteroptera</taxon>
        <taxon>Panheteroptera</taxon>
        <taxon>Cimicomorpha</taxon>
        <taxon>Miridae</taxon>
        <taxon>Mirini</taxon>
        <taxon>Lygus</taxon>
    </lineage>
</organism>
<dbReference type="PROSITE" id="PS50157">
    <property type="entry name" value="ZINC_FINGER_C2H2_2"/>
    <property type="match status" value="2"/>
</dbReference>
<dbReference type="PANTHER" id="PTHR24379:SF121">
    <property type="entry name" value="C2H2-TYPE DOMAIN-CONTAINING PROTEIN"/>
    <property type="match status" value="1"/>
</dbReference>
<evidence type="ECO:0000256" key="5">
    <source>
        <dbReference type="PROSITE-ProRule" id="PRU00042"/>
    </source>
</evidence>
<dbReference type="AlphaFoldDB" id="A0A0K8SHN2"/>
<dbReference type="SUPFAM" id="SSF57667">
    <property type="entry name" value="beta-beta-alpha zinc fingers"/>
    <property type="match status" value="3"/>
</dbReference>
<accession>A0A0K8SHN2</accession>
<dbReference type="Pfam" id="PF00096">
    <property type="entry name" value="zf-C2H2"/>
    <property type="match status" value="2"/>
</dbReference>
<feature type="domain" description="C2H2-type" evidence="6">
    <location>
        <begin position="70"/>
        <end position="98"/>
    </location>
</feature>
<dbReference type="InterPro" id="IPR036236">
    <property type="entry name" value="Znf_C2H2_sf"/>
</dbReference>
<reference evidence="7" key="1">
    <citation type="submission" date="2014-09" db="EMBL/GenBank/DDBJ databases">
        <authorList>
            <person name="Magalhaes I.L.F."/>
            <person name="Oliveira U."/>
            <person name="Santos F.R."/>
            <person name="Vidigal T.H.D.A."/>
            <person name="Brescovit A.D."/>
            <person name="Santos A.J."/>
        </authorList>
    </citation>
    <scope>NUCLEOTIDE SEQUENCE</scope>
</reference>
<evidence type="ECO:0000259" key="6">
    <source>
        <dbReference type="PROSITE" id="PS50157"/>
    </source>
</evidence>
<dbReference type="GO" id="GO:0008270">
    <property type="term" value="F:zinc ion binding"/>
    <property type="evidence" value="ECO:0007669"/>
    <property type="project" value="UniProtKB-KW"/>
</dbReference>
<dbReference type="SMART" id="SM00355">
    <property type="entry name" value="ZnF_C2H2"/>
    <property type="match status" value="4"/>
</dbReference>
<evidence type="ECO:0000256" key="3">
    <source>
        <dbReference type="ARBA" id="ARBA00022771"/>
    </source>
</evidence>
<keyword evidence="1" id="KW-0479">Metal-binding</keyword>
<dbReference type="EMBL" id="GBRD01013217">
    <property type="protein sequence ID" value="JAG52609.1"/>
    <property type="molecule type" value="Transcribed_RNA"/>
</dbReference>
<dbReference type="PANTHER" id="PTHR24379">
    <property type="entry name" value="KRAB AND ZINC FINGER DOMAIN-CONTAINING"/>
    <property type="match status" value="1"/>
</dbReference>
<name>A0A0K8SHN2_LYGHE</name>
<keyword evidence="3 5" id="KW-0863">Zinc-finger</keyword>
<evidence type="ECO:0000256" key="4">
    <source>
        <dbReference type="ARBA" id="ARBA00022833"/>
    </source>
</evidence>
<sequence>MDEVSDCELLTGSGRNFECEHCKERFESDSFLKAHLKERHSPFACYCGAKFAAARYLSKHQSRHTAYPKVPCRLCGRTFINNTEMKEHQKSHNVGEKIRCTACDYVTLYKSNMTRHMIRT</sequence>
<keyword evidence="2" id="KW-0677">Repeat</keyword>